<sequence>MLDLINPAIALLTVAFGLFGFLAPRYTADVLDLRPTDTNMGLSELRASAGGLFVALGLGCLVLGTPMAYAMLGVAYVGAGAGRLVSIALDNPPRGKALLYFAFEAVPAAWLILWNL</sequence>
<evidence type="ECO:0000256" key="1">
    <source>
        <dbReference type="SAM" id="Phobius"/>
    </source>
</evidence>
<dbReference type="Proteomes" id="UP000253977">
    <property type="component" value="Unassembled WGS sequence"/>
</dbReference>
<gene>
    <name evidence="2" type="ORF">DU478_08395</name>
</gene>
<dbReference type="RefSeq" id="WP_114510497.1">
    <property type="nucleotide sequence ID" value="NZ_QPMK01000004.1"/>
</dbReference>
<protein>
    <submittedName>
        <fullName evidence="2">DUF4345 domain-containing protein</fullName>
    </submittedName>
</protein>
<dbReference type="InterPro" id="IPR025597">
    <property type="entry name" value="DUF4345"/>
</dbReference>
<keyword evidence="1" id="KW-0472">Membrane</keyword>
<keyword evidence="1" id="KW-1133">Transmembrane helix</keyword>
<dbReference type="Pfam" id="PF14248">
    <property type="entry name" value="DUF4345"/>
    <property type="match status" value="1"/>
</dbReference>
<dbReference type="EMBL" id="QPMK01000004">
    <property type="protein sequence ID" value="RDD66952.1"/>
    <property type="molecule type" value="Genomic_DNA"/>
</dbReference>
<keyword evidence="3" id="KW-1185">Reference proteome</keyword>
<evidence type="ECO:0000313" key="2">
    <source>
        <dbReference type="EMBL" id="RDD66952.1"/>
    </source>
</evidence>
<name>A0A369TQ04_9RHOB</name>
<reference evidence="2 3" key="1">
    <citation type="submission" date="2018-07" db="EMBL/GenBank/DDBJ databases">
        <title>Thalassococcus profundi sp. nov., a marine bacterium isolated from deep seawater of Okinawa Trough.</title>
        <authorList>
            <person name="Yu M."/>
        </authorList>
    </citation>
    <scope>NUCLEOTIDE SEQUENCE [LARGE SCALE GENOMIC DNA]</scope>
    <source>
        <strain evidence="2 3">WRAS1</strain>
    </source>
</reference>
<accession>A0A369TQ04</accession>
<keyword evidence="1" id="KW-0812">Transmembrane</keyword>
<evidence type="ECO:0000313" key="3">
    <source>
        <dbReference type="Proteomes" id="UP000253977"/>
    </source>
</evidence>
<feature type="transmembrane region" description="Helical" evidence="1">
    <location>
        <begin position="51"/>
        <end position="77"/>
    </location>
</feature>
<dbReference type="AlphaFoldDB" id="A0A369TQ04"/>
<proteinExistence type="predicted"/>
<feature type="transmembrane region" description="Helical" evidence="1">
    <location>
        <begin position="97"/>
        <end position="114"/>
    </location>
</feature>
<comment type="caution">
    <text evidence="2">The sequence shown here is derived from an EMBL/GenBank/DDBJ whole genome shotgun (WGS) entry which is preliminary data.</text>
</comment>
<organism evidence="2 3">
    <name type="scientific">Thalassococcus profundi</name>
    <dbReference type="NCBI Taxonomy" id="2282382"/>
    <lineage>
        <taxon>Bacteria</taxon>
        <taxon>Pseudomonadati</taxon>
        <taxon>Pseudomonadota</taxon>
        <taxon>Alphaproteobacteria</taxon>
        <taxon>Rhodobacterales</taxon>
        <taxon>Roseobacteraceae</taxon>
        <taxon>Thalassococcus</taxon>
    </lineage>
</organism>
<dbReference type="OrthoDB" id="7859418at2"/>